<feature type="binding site" evidence="5">
    <location>
        <position position="327"/>
    </location>
    <ligand>
        <name>Fe cation</name>
        <dbReference type="ChEBI" id="CHEBI:24875"/>
        <note>catalytic</note>
    </ligand>
</feature>
<organism evidence="7 8">
    <name type="scientific">Oldenlandia corymbosa var. corymbosa</name>
    <dbReference type="NCBI Taxonomy" id="529605"/>
    <lineage>
        <taxon>Eukaryota</taxon>
        <taxon>Viridiplantae</taxon>
        <taxon>Streptophyta</taxon>
        <taxon>Embryophyta</taxon>
        <taxon>Tracheophyta</taxon>
        <taxon>Spermatophyta</taxon>
        <taxon>Magnoliopsida</taxon>
        <taxon>eudicotyledons</taxon>
        <taxon>Gunneridae</taxon>
        <taxon>Pentapetalae</taxon>
        <taxon>asterids</taxon>
        <taxon>lamiids</taxon>
        <taxon>Gentianales</taxon>
        <taxon>Rubiaceae</taxon>
        <taxon>Rubioideae</taxon>
        <taxon>Spermacoceae</taxon>
        <taxon>Hedyotis-Oldenlandia complex</taxon>
        <taxon>Oldenlandia</taxon>
    </lineage>
</organism>
<dbReference type="GO" id="GO:0016121">
    <property type="term" value="P:carotene catabolic process"/>
    <property type="evidence" value="ECO:0007669"/>
    <property type="project" value="TreeGrafter"/>
</dbReference>
<keyword evidence="4 5" id="KW-0408">Iron</keyword>
<feature type="binding site" evidence="5">
    <location>
        <position position="393"/>
    </location>
    <ligand>
        <name>Fe cation</name>
        <dbReference type="ChEBI" id="CHEBI:24875"/>
        <note>catalytic</note>
    </ligand>
</feature>
<dbReference type="EMBL" id="OX459120">
    <property type="protein sequence ID" value="CAI9099054.1"/>
    <property type="molecule type" value="Genomic_DNA"/>
</dbReference>
<dbReference type="Pfam" id="PF03055">
    <property type="entry name" value="RPE65"/>
    <property type="match status" value="1"/>
</dbReference>
<keyword evidence="3" id="KW-0223">Dioxygenase</keyword>
<feature type="binding site" evidence="5">
    <location>
        <position position="578"/>
    </location>
    <ligand>
        <name>Fe cation</name>
        <dbReference type="ChEBI" id="CHEBI:24875"/>
        <note>catalytic</note>
    </ligand>
</feature>
<dbReference type="GO" id="GO:0010436">
    <property type="term" value="F:carotenoid dioxygenase activity"/>
    <property type="evidence" value="ECO:0007669"/>
    <property type="project" value="TreeGrafter"/>
</dbReference>
<dbReference type="PANTHER" id="PTHR10543">
    <property type="entry name" value="BETA-CAROTENE DIOXYGENASE"/>
    <property type="match status" value="1"/>
</dbReference>
<evidence type="ECO:0000256" key="6">
    <source>
        <dbReference type="SAM" id="MobiDB-lite"/>
    </source>
</evidence>
<feature type="region of interest" description="Disordered" evidence="6">
    <location>
        <begin position="41"/>
        <end position="64"/>
    </location>
</feature>
<evidence type="ECO:0000256" key="5">
    <source>
        <dbReference type="PIRSR" id="PIRSR604294-1"/>
    </source>
</evidence>
<evidence type="ECO:0000313" key="7">
    <source>
        <dbReference type="EMBL" id="CAI9099054.1"/>
    </source>
</evidence>
<dbReference type="GO" id="GO:0009570">
    <property type="term" value="C:chloroplast stroma"/>
    <property type="evidence" value="ECO:0007669"/>
    <property type="project" value="TreeGrafter"/>
</dbReference>
<comment type="similarity">
    <text evidence="1">Belongs to the carotenoid oxygenase family.</text>
</comment>
<sequence length="588" mass="64623">MDAFSSSFVCSSLSPNLQTINIPSLNFPAVSRVTICKNLETIKNEKAPPPTQATDQQPKKSNPPLLSLRGAVFDALDTLINTSIDPPDRHRGTSFDPNCILSNNYVPVDELPPTECPAVEGALPACLDGVYIRNGPNPQFFPRSPYHSLEGDGMLHSIRISKGKATFCSRYVKTYKYITERNAGFPIIPNFFSILSGGIAAGAARWAVAAARILTGQFSILKGMGSANISVALIGGKLYALGEGDLPYEIKLEPNGDIITLRRHDFGDRFNTTMTPHAKIDPETKEAFAFRLGYVFPPFLTFFRINPDGNKGPDVPIFSMKTSSCTHDLAITSRYAIFPDIQIGVNVLKAITGGRPTLGLDPRKIPRIGVLPRHGEDGREMRWFDVPGVNFLHMINAWEEGEGGDTVVMVAPNVWPIEHFIGRMDLVHASIEKLKIDLKTGIVWRRQISSWNLEFAVINPAYVGKKTKYVYAAIAVTDLVPVISGVAKLDISLSQDDDHHECVVASRLYGPSWIGGEPFFVAREPDNPNADEDDGYVICFVHDENKGVSSFLVMDAKSPNLEIVAVVKLPRRVPSGIHGLFIRENDLP</sequence>
<dbReference type="Proteomes" id="UP001161247">
    <property type="component" value="Chromosome 3"/>
</dbReference>
<keyword evidence="8" id="KW-1185">Reference proteome</keyword>
<dbReference type="GO" id="GO:0046872">
    <property type="term" value="F:metal ion binding"/>
    <property type="evidence" value="ECO:0007669"/>
    <property type="project" value="UniProtKB-KW"/>
</dbReference>
<proteinExistence type="inferred from homology"/>
<evidence type="ECO:0000256" key="3">
    <source>
        <dbReference type="ARBA" id="ARBA00022964"/>
    </source>
</evidence>
<evidence type="ECO:0000256" key="4">
    <source>
        <dbReference type="ARBA" id="ARBA00023004"/>
    </source>
</evidence>
<name>A0AAV1CWE0_OLDCO</name>
<keyword evidence="3" id="KW-0560">Oxidoreductase</keyword>
<evidence type="ECO:0000313" key="8">
    <source>
        <dbReference type="Proteomes" id="UP001161247"/>
    </source>
</evidence>
<protein>
    <submittedName>
        <fullName evidence="7">OLC1v1035815C1</fullName>
    </submittedName>
</protein>
<feature type="binding site" evidence="5">
    <location>
        <position position="277"/>
    </location>
    <ligand>
        <name>Fe cation</name>
        <dbReference type="ChEBI" id="CHEBI:24875"/>
        <note>catalytic</note>
    </ligand>
</feature>
<dbReference type="PANTHER" id="PTHR10543:SF46">
    <property type="entry name" value="CAROTENOID CLEAVAGE DIOXYGENASE 4, CHLOROPLASTIC-RELATED"/>
    <property type="match status" value="1"/>
</dbReference>
<accession>A0AAV1CWE0</accession>
<evidence type="ECO:0000256" key="2">
    <source>
        <dbReference type="ARBA" id="ARBA00022723"/>
    </source>
</evidence>
<dbReference type="AlphaFoldDB" id="A0AAV1CWE0"/>
<dbReference type="InterPro" id="IPR004294">
    <property type="entry name" value="Carotenoid_Oase"/>
</dbReference>
<gene>
    <name evidence="7" type="ORF">OLC1_LOCUS9139</name>
</gene>
<comment type="cofactor">
    <cofactor evidence="5">
        <name>Fe(2+)</name>
        <dbReference type="ChEBI" id="CHEBI:29033"/>
    </cofactor>
    <text evidence="5">Binds 1 Fe(2+) ion per subunit.</text>
</comment>
<evidence type="ECO:0000256" key="1">
    <source>
        <dbReference type="ARBA" id="ARBA00006787"/>
    </source>
</evidence>
<reference evidence="7" key="1">
    <citation type="submission" date="2023-03" db="EMBL/GenBank/DDBJ databases">
        <authorList>
            <person name="Julca I."/>
        </authorList>
    </citation>
    <scope>NUCLEOTIDE SEQUENCE</scope>
</reference>
<keyword evidence="2 5" id="KW-0479">Metal-binding</keyword>